<name>A0A1V4IH12_9CLOT</name>
<dbReference type="Pfam" id="PF21311">
    <property type="entry name" value="Phage_RBD_prop"/>
    <property type="match status" value="1"/>
</dbReference>
<dbReference type="RefSeq" id="WP_079426630.1">
    <property type="nucleotide sequence ID" value="NZ_MZGV01000047.1"/>
</dbReference>
<dbReference type="InterPro" id="IPR048799">
    <property type="entry name" value="P68_RBP_TagC-like_beta-prop"/>
</dbReference>
<dbReference type="AlphaFoldDB" id="A0A1V4IH12"/>
<feature type="domain" description="P68 RBP/TagC-like beta-propeller" evidence="1">
    <location>
        <begin position="121"/>
        <end position="368"/>
    </location>
</feature>
<dbReference type="InterPro" id="IPR012334">
    <property type="entry name" value="Pectin_lyas_fold"/>
</dbReference>
<dbReference type="Gene3D" id="2.160.20.10">
    <property type="entry name" value="Single-stranded right-handed beta-helix, Pectin lyase-like"/>
    <property type="match status" value="1"/>
</dbReference>
<dbReference type="SUPFAM" id="SSF51126">
    <property type="entry name" value="Pectin lyase-like"/>
    <property type="match status" value="1"/>
</dbReference>
<evidence type="ECO:0000259" key="1">
    <source>
        <dbReference type="Pfam" id="PF21311"/>
    </source>
</evidence>
<dbReference type="Proteomes" id="UP000190080">
    <property type="component" value="Unassembled WGS sequence"/>
</dbReference>
<organism evidence="2 3">
    <name type="scientific">Clostridium oryzae</name>
    <dbReference type="NCBI Taxonomy" id="1450648"/>
    <lineage>
        <taxon>Bacteria</taxon>
        <taxon>Bacillati</taxon>
        <taxon>Bacillota</taxon>
        <taxon>Clostridia</taxon>
        <taxon>Eubacteriales</taxon>
        <taxon>Clostridiaceae</taxon>
        <taxon>Clostridium</taxon>
    </lineage>
</organism>
<dbReference type="EMBL" id="MZGV01000047">
    <property type="protein sequence ID" value="OPJ59281.1"/>
    <property type="molecule type" value="Genomic_DNA"/>
</dbReference>
<keyword evidence="3" id="KW-1185">Reference proteome</keyword>
<evidence type="ECO:0000313" key="3">
    <source>
        <dbReference type="Proteomes" id="UP000190080"/>
    </source>
</evidence>
<sequence length="538" mass="61361">MDKEEQRIEIDKKKYDRFKSLQNYMNPIEFGADSSGKHEARTTEAFKKAVNTGKNLYISNGIYKLNQYILVPYNQKVVVERNVIFQGKYTILYVKDYIDITKIVPRYYSTLKPQGKGCGNVLQGIAIDSRGFLYTTQDEAASNDNVLINKLTLTGQSLANYTVTDCGHGSHIALEEDGDEVYLWTDCYPGDNPHRYGDRLARINMKDMTMQEYDVLPEKYHTILPTMDDENDLIACFALNYDNGSCRVFFYRRADIISGDRTVQFSFEFADAQKAEHQDMQGLAVADNVVYVMTGDNNPNYDKWLYMYDFLGNVIGYTKITAGKSFYVQDGIKKSGIHYEPEGMFFYKNPVTKSKSLIFSIVTGDAYNSKTNPKGRIKRLYSFSNEEDFRFKVPIIENPIERTYDENLNLIPQLQPRILCTQIRYNGSIWTTIPDNSGHPTLMITSIESIVQDNDNKFITLNLDRYYKSALFMCATAGDMLAELGYTATIYFYGGGNASKSQTIKIRKYDGTLIAPNDPSIPINSAINIFMIMADVIE</sequence>
<dbReference type="STRING" id="1450648.CLORY_33670"/>
<protein>
    <recommendedName>
        <fullName evidence="1">P68 RBP/TagC-like beta-propeller domain-containing protein</fullName>
    </recommendedName>
</protein>
<accession>A0A1V4IH12</accession>
<reference evidence="2 3" key="1">
    <citation type="submission" date="2017-03" db="EMBL/GenBank/DDBJ databases">
        <title>Genome sequence of Clostridium oryzae DSM 28571.</title>
        <authorList>
            <person name="Poehlein A."/>
            <person name="Daniel R."/>
        </authorList>
    </citation>
    <scope>NUCLEOTIDE SEQUENCE [LARGE SCALE GENOMIC DNA]</scope>
    <source>
        <strain evidence="2 3">DSM 28571</strain>
    </source>
</reference>
<dbReference type="InterPro" id="IPR011050">
    <property type="entry name" value="Pectin_lyase_fold/virulence"/>
</dbReference>
<proteinExistence type="predicted"/>
<gene>
    <name evidence="2" type="ORF">CLORY_33670</name>
</gene>
<dbReference type="OrthoDB" id="1779345at2"/>
<comment type="caution">
    <text evidence="2">The sequence shown here is derived from an EMBL/GenBank/DDBJ whole genome shotgun (WGS) entry which is preliminary data.</text>
</comment>
<evidence type="ECO:0000313" key="2">
    <source>
        <dbReference type="EMBL" id="OPJ59281.1"/>
    </source>
</evidence>